<comment type="pathway">
    <text evidence="2 11">Protein modification; protein glycosylation.</text>
</comment>
<comment type="function">
    <text evidence="11">Catalyses the transfer of galactose onto proteins or lipids.</text>
</comment>
<evidence type="ECO:0000259" key="13">
    <source>
        <dbReference type="Pfam" id="PF13733"/>
    </source>
</evidence>
<dbReference type="EMBL" id="CAJPWZ010001396">
    <property type="protein sequence ID" value="CAG2213975.1"/>
    <property type="molecule type" value="Genomic_DNA"/>
</dbReference>
<feature type="domain" description="Galactosyltransferase N-terminal" evidence="13">
    <location>
        <begin position="114"/>
        <end position="243"/>
    </location>
</feature>
<keyword evidence="5 11" id="KW-0808">Transferase</keyword>
<gene>
    <name evidence="14" type="ORF">MEDL_27856</name>
</gene>
<keyword evidence="4 11" id="KW-0328">Glycosyltransferase</keyword>
<dbReference type="PANTHER" id="PTHR19300">
    <property type="entry name" value="BETA-1,4-GALACTOSYLTRANSFERASE"/>
    <property type="match status" value="1"/>
</dbReference>
<evidence type="ECO:0000256" key="5">
    <source>
        <dbReference type="ARBA" id="ARBA00022679"/>
    </source>
</evidence>
<evidence type="ECO:0000256" key="1">
    <source>
        <dbReference type="ARBA" id="ARBA00004606"/>
    </source>
</evidence>
<evidence type="ECO:0000256" key="4">
    <source>
        <dbReference type="ARBA" id="ARBA00022676"/>
    </source>
</evidence>
<dbReference type="InterPro" id="IPR003859">
    <property type="entry name" value="Galactosyl_T"/>
</dbReference>
<dbReference type="SUPFAM" id="SSF53448">
    <property type="entry name" value="Nucleotide-diphospho-sugar transferases"/>
    <property type="match status" value="1"/>
</dbReference>
<dbReference type="PANTHER" id="PTHR19300:SF57">
    <property type="entry name" value="BETA-1,4-N-ACETYLGALACTOSAMINYLTRANSFERASE"/>
    <property type="match status" value="1"/>
</dbReference>
<evidence type="ECO:0000256" key="10">
    <source>
        <dbReference type="ARBA" id="ARBA00023180"/>
    </source>
</evidence>
<keyword evidence="6 11" id="KW-0812">Transmembrane</keyword>
<evidence type="ECO:0000313" key="15">
    <source>
        <dbReference type="Proteomes" id="UP000683360"/>
    </source>
</evidence>
<organism evidence="14 15">
    <name type="scientific">Mytilus edulis</name>
    <name type="common">Blue mussel</name>
    <dbReference type="NCBI Taxonomy" id="6550"/>
    <lineage>
        <taxon>Eukaryota</taxon>
        <taxon>Metazoa</taxon>
        <taxon>Spiralia</taxon>
        <taxon>Lophotrochozoa</taxon>
        <taxon>Mollusca</taxon>
        <taxon>Bivalvia</taxon>
        <taxon>Autobranchia</taxon>
        <taxon>Pteriomorphia</taxon>
        <taxon>Mytilida</taxon>
        <taxon>Mytiloidea</taxon>
        <taxon>Mytilidae</taxon>
        <taxon>Mytilinae</taxon>
        <taxon>Mytilus</taxon>
    </lineage>
</organism>
<evidence type="ECO:0000313" key="14">
    <source>
        <dbReference type="EMBL" id="CAG2213975.1"/>
    </source>
</evidence>
<evidence type="ECO:0000256" key="11">
    <source>
        <dbReference type="RuleBase" id="RU368121"/>
    </source>
</evidence>
<dbReference type="GO" id="GO:0005794">
    <property type="term" value="C:Golgi apparatus"/>
    <property type="evidence" value="ECO:0007669"/>
    <property type="project" value="TreeGrafter"/>
</dbReference>
<dbReference type="GO" id="GO:0005975">
    <property type="term" value="P:carbohydrate metabolic process"/>
    <property type="evidence" value="ECO:0007669"/>
    <property type="project" value="InterPro"/>
</dbReference>
<dbReference type="Pfam" id="PF02709">
    <property type="entry name" value="Glyco_transf_7C"/>
    <property type="match status" value="1"/>
</dbReference>
<name>A0A8S3S069_MYTED</name>
<dbReference type="InterPro" id="IPR027791">
    <property type="entry name" value="Galactosyl_T_C"/>
</dbReference>
<comment type="similarity">
    <text evidence="3 11">Belongs to the glycosyltransferase 7 family.</text>
</comment>
<dbReference type="Proteomes" id="UP000683360">
    <property type="component" value="Unassembled WGS sequence"/>
</dbReference>
<dbReference type="Gene3D" id="3.90.550.10">
    <property type="entry name" value="Spore Coat Polysaccharide Biosynthesis Protein SpsA, Chain A"/>
    <property type="match status" value="1"/>
</dbReference>
<evidence type="ECO:0000256" key="2">
    <source>
        <dbReference type="ARBA" id="ARBA00004922"/>
    </source>
</evidence>
<evidence type="ECO:0000256" key="7">
    <source>
        <dbReference type="ARBA" id="ARBA00022968"/>
    </source>
</evidence>
<evidence type="ECO:0000256" key="8">
    <source>
        <dbReference type="ARBA" id="ARBA00022989"/>
    </source>
</evidence>
<dbReference type="Pfam" id="PF13733">
    <property type="entry name" value="Glyco_transf_7N"/>
    <property type="match status" value="1"/>
</dbReference>
<feature type="domain" description="Galactosyltransferase C-terminal" evidence="12">
    <location>
        <begin position="249"/>
        <end position="324"/>
    </location>
</feature>
<comment type="subcellular location">
    <subcellularLocation>
        <location evidence="1">Membrane</location>
        <topology evidence="1">Single-pass type II membrane protein</topology>
    </subcellularLocation>
</comment>
<evidence type="ECO:0000259" key="12">
    <source>
        <dbReference type="Pfam" id="PF02709"/>
    </source>
</evidence>
<sequence>MGRNSKTNSNMKPLNITSQAKSKRSDKSWYILSAGLIISVTVIFILDLQFFASTNFIRNTLNGKMLEVLSAADNFTNRFIDTMKHKLIIIDSDIPNSGLEQPVSDHFSNHGNCTWPPLNLQGRTPLNRTDIPIEKLDKQFTFMADGHYKPKNCTAYQKIAIVVPYRDRQLQLRIFLNNVIPRIHRQQLEFGIYIVEQTAGSLFNRGMLSNIGFVQAMKDMAYDCVVIHDLDILPEDDRNFYICGDNPIHMATKVEKFKYRVPYHSFAGGISTFSKKQYEDINGFPNQFFGWGGEDDELFARIKRSNYKMTRPFDAHGHCGSVQHSGQRTGNDRMKMLQISRKIWKQDGLTDLEYNLVEKRRKQLYVWVYADINMSKVREKLKKLNSPSRK</sequence>
<proteinExistence type="inferred from homology"/>
<dbReference type="InterPro" id="IPR027995">
    <property type="entry name" value="Galactosyl_T_N"/>
</dbReference>
<evidence type="ECO:0000256" key="6">
    <source>
        <dbReference type="ARBA" id="ARBA00022692"/>
    </source>
</evidence>
<dbReference type="PRINTS" id="PR02050">
    <property type="entry name" value="B14GALTRFASE"/>
</dbReference>
<keyword evidence="10 11" id="KW-0325">Glycoprotein</keyword>
<keyword evidence="7 11" id="KW-0735">Signal-anchor</keyword>
<keyword evidence="8 11" id="KW-1133">Transmembrane helix</keyword>
<dbReference type="InterPro" id="IPR029044">
    <property type="entry name" value="Nucleotide-diphossugar_trans"/>
</dbReference>
<dbReference type="GO" id="GO:0008378">
    <property type="term" value="F:galactosyltransferase activity"/>
    <property type="evidence" value="ECO:0007669"/>
    <property type="project" value="TreeGrafter"/>
</dbReference>
<evidence type="ECO:0000256" key="3">
    <source>
        <dbReference type="ARBA" id="ARBA00005735"/>
    </source>
</evidence>
<dbReference type="AlphaFoldDB" id="A0A8S3S069"/>
<accession>A0A8S3S069</accession>
<keyword evidence="9 11" id="KW-0472">Membrane</keyword>
<reference evidence="14" key="1">
    <citation type="submission" date="2021-03" db="EMBL/GenBank/DDBJ databases">
        <authorList>
            <person name="Bekaert M."/>
        </authorList>
    </citation>
    <scope>NUCLEOTIDE SEQUENCE</scope>
</reference>
<evidence type="ECO:0000256" key="9">
    <source>
        <dbReference type="ARBA" id="ARBA00023136"/>
    </source>
</evidence>
<comment type="caution">
    <text evidence="14">The sequence shown here is derived from an EMBL/GenBank/DDBJ whole genome shotgun (WGS) entry which is preliminary data.</text>
</comment>
<dbReference type="GO" id="GO:0016020">
    <property type="term" value="C:membrane"/>
    <property type="evidence" value="ECO:0007669"/>
    <property type="project" value="UniProtKB-SubCell"/>
</dbReference>
<protein>
    <recommendedName>
        <fullName evidence="11">Beta-1,4-galactosyltransferase</fullName>
        <ecNumber evidence="11">2.4.1.-</ecNumber>
    </recommendedName>
</protein>
<dbReference type="OrthoDB" id="6052766at2759"/>
<keyword evidence="15" id="KW-1185">Reference proteome</keyword>
<dbReference type="EC" id="2.4.1.-" evidence="11"/>
<feature type="transmembrane region" description="Helical" evidence="11">
    <location>
        <begin position="29"/>
        <end position="52"/>
    </location>
</feature>